<gene>
    <name evidence="1" type="ORF">BJ508DRAFT_336384</name>
</gene>
<evidence type="ECO:0000313" key="2">
    <source>
        <dbReference type="Proteomes" id="UP000275078"/>
    </source>
</evidence>
<dbReference type="EMBL" id="ML119974">
    <property type="protein sequence ID" value="RPA71102.1"/>
    <property type="molecule type" value="Genomic_DNA"/>
</dbReference>
<name>A0A3N4H8M3_ASCIM</name>
<reference evidence="1 2" key="1">
    <citation type="journal article" date="2018" name="Nat. Ecol. Evol.">
        <title>Pezizomycetes genomes reveal the molecular basis of ectomycorrhizal truffle lifestyle.</title>
        <authorList>
            <person name="Murat C."/>
            <person name="Payen T."/>
            <person name="Noel B."/>
            <person name="Kuo A."/>
            <person name="Morin E."/>
            <person name="Chen J."/>
            <person name="Kohler A."/>
            <person name="Krizsan K."/>
            <person name="Balestrini R."/>
            <person name="Da Silva C."/>
            <person name="Montanini B."/>
            <person name="Hainaut M."/>
            <person name="Levati E."/>
            <person name="Barry K.W."/>
            <person name="Belfiori B."/>
            <person name="Cichocki N."/>
            <person name="Clum A."/>
            <person name="Dockter R.B."/>
            <person name="Fauchery L."/>
            <person name="Guy J."/>
            <person name="Iotti M."/>
            <person name="Le Tacon F."/>
            <person name="Lindquist E.A."/>
            <person name="Lipzen A."/>
            <person name="Malagnac F."/>
            <person name="Mello A."/>
            <person name="Molinier V."/>
            <person name="Miyauchi S."/>
            <person name="Poulain J."/>
            <person name="Riccioni C."/>
            <person name="Rubini A."/>
            <person name="Sitrit Y."/>
            <person name="Splivallo R."/>
            <person name="Traeger S."/>
            <person name="Wang M."/>
            <person name="Zifcakova L."/>
            <person name="Wipf D."/>
            <person name="Zambonelli A."/>
            <person name="Paolocci F."/>
            <person name="Nowrousian M."/>
            <person name="Ottonello S."/>
            <person name="Baldrian P."/>
            <person name="Spatafora J.W."/>
            <person name="Henrissat B."/>
            <person name="Nagy L.G."/>
            <person name="Aury J.M."/>
            <person name="Wincker P."/>
            <person name="Grigoriev I.V."/>
            <person name="Bonfante P."/>
            <person name="Martin F.M."/>
        </authorList>
    </citation>
    <scope>NUCLEOTIDE SEQUENCE [LARGE SCALE GENOMIC DNA]</scope>
    <source>
        <strain evidence="1 2">RN42</strain>
    </source>
</reference>
<dbReference type="AlphaFoldDB" id="A0A3N4H8M3"/>
<organism evidence="1 2">
    <name type="scientific">Ascobolus immersus RN42</name>
    <dbReference type="NCBI Taxonomy" id="1160509"/>
    <lineage>
        <taxon>Eukaryota</taxon>
        <taxon>Fungi</taxon>
        <taxon>Dikarya</taxon>
        <taxon>Ascomycota</taxon>
        <taxon>Pezizomycotina</taxon>
        <taxon>Pezizomycetes</taxon>
        <taxon>Pezizales</taxon>
        <taxon>Ascobolaceae</taxon>
        <taxon>Ascobolus</taxon>
    </lineage>
</organism>
<sequence length="266" mass="31452">MSHHYLQRRHNWTVEQDLDLKDFQEGMKKRRKTLKMLARREAEKAGRNILADLNLELLDEDVIKHILDIALHEKYEMHTVKIRRTKPLIYEATGIKVELNHRCPKGCMAFTKATQDSCDYCGSKRYKADEVTPTATYPYIKLLPRLRLWFSDPAFVEMMCTYRRQAEKEKPELTDYWNSGHFKKKKREGLFNDRHKRDMAFLLTTDELSPYKSRAYYKGVTNRRIVKTAPRNQTTGRVFLSLSSKNLNNYRPEESAGILLKRKCSL</sequence>
<protein>
    <submittedName>
        <fullName evidence="1">Uncharacterized protein</fullName>
    </submittedName>
</protein>
<dbReference type="Proteomes" id="UP000275078">
    <property type="component" value="Unassembled WGS sequence"/>
</dbReference>
<proteinExistence type="predicted"/>
<evidence type="ECO:0000313" key="1">
    <source>
        <dbReference type="EMBL" id="RPA71102.1"/>
    </source>
</evidence>
<accession>A0A3N4H8M3</accession>
<keyword evidence="2" id="KW-1185">Reference proteome</keyword>